<reference evidence="1 2" key="1">
    <citation type="submission" date="2024-06" db="EMBL/GenBank/DDBJ databases">
        <title>The Natural Products Discovery Center: Release of the First 8490 Sequenced Strains for Exploring Actinobacteria Biosynthetic Diversity.</title>
        <authorList>
            <person name="Kalkreuter E."/>
            <person name="Kautsar S.A."/>
            <person name="Yang D."/>
            <person name="Bader C.D."/>
            <person name="Teijaro C.N."/>
            <person name="Fluegel L."/>
            <person name="Davis C.M."/>
            <person name="Simpson J.R."/>
            <person name="Lauterbach L."/>
            <person name="Steele A.D."/>
            <person name="Gui C."/>
            <person name="Meng S."/>
            <person name="Li G."/>
            <person name="Viehrig K."/>
            <person name="Ye F."/>
            <person name="Su P."/>
            <person name="Kiefer A.F."/>
            <person name="Nichols A."/>
            <person name="Cepeda A.J."/>
            <person name="Yan W."/>
            <person name="Fan B."/>
            <person name="Jiang Y."/>
            <person name="Adhikari A."/>
            <person name="Zheng C.-J."/>
            <person name="Schuster L."/>
            <person name="Cowan T.M."/>
            <person name="Smanski M.J."/>
            <person name="Chevrette M.G."/>
            <person name="De Carvalho L.P.S."/>
            <person name="Shen B."/>
        </authorList>
    </citation>
    <scope>NUCLEOTIDE SEQUENCE [LARGE SCALE GENOMIC DNA]</scope>
    <source>
        <strain evidence="1 2">NPDC006434</strain>
    </source>
</reference>
<dbReference type="EMBL" id="JBEXPZ010000018">
    <property type="protein sequence ID" value="MET9845975.1"/>
    <property type="molecule type" value="Genomic_DNA"/>
</dbReference>
<accession>A0ABV2UZ02</accession>
<name>A0ABV2UZ02_9ACTN</name>
<dbReference type="RefSeq" id="WP_355397247.1">
    <property type="nucleotide sequence ID" value="NZ_JBEGHN010000005.1"/>
</dbReference>
<comment type="caution">
    <text evidence="1">The sequence shown here is derived from an EMBL/GenBank/DDBJ whole genome shotgun (WGS) entry which is preliminary data.</text>
</comment>
<sequence>MGSLKMDEIVATVIGQISVEDVTDAAAVSANLEEDRMTFGPVTMIALDAKA</sequence>
<evidence type="ECO:0000313" key="2">
    <source>
        <dbReference type="Proteomes" id="UP001550210"/>
    </source>
</evidence>
<proteinExistence type="predicted"/>
<dbReference type="Proteomes" id="UP001550210">
    <property type="component" value="Unassembled WGS sequence"/>
</dbReference>
<gene>
    <name evidence="1" type="ORF">ABZZ21_15665</name>
</gene>
<keyword evidence="2" id="KW-1185">Reference proteome</keyword>
<organism evidence="1 2">
    <name type="scientific">Streptomyces ossamyceticus</name>
    <dbReference type="NCBI Taxonomy" id="249581"/>
    <lineage>
        <taxon>Bacteria</taxon>
        <taxon>Bacillati</taxon>
        <taxon>Actinomycetota</taxon>
        <taxon>Actinomycetes</taxon>
        <taxon>Kitasatosporales</taxon>
        <taxon>Streptomycetaceae</taxon>
        <taxon>Streptomyces</taxon>
    </lineage>
</organism>
<protein>
    <submittedName>
        <fullName evidence="1">Uncharacterized protein</fullName>
    </submittedName>
</protein>
<evidence type="ECO:0000313" key="1">
    <source>
        <dbReference type="EMBL" id="MET9845975.1"/>
    </source>
</evidence>